<feature type="domain" description="Thioester reductase (TE)" evidence="1">
    <location>
        <begin position="5"/>
        <end position="44"/>
    </location>
</feature>
<gene>
    <name evidence="2" type="ORF">METZ01_LOCUS302873</name>
</gene>
<reference evidence="2" key="1">
    <citation type="submission" date="2018-05" db="EMBL/GenBank/DDBJ databases">
        <authorList>
            <person name="Lanie J.A."/>
            <person name="Ng W.-L."/>
            <person name="Kazmierczak K.M."/>
            <person name="Andrzejewski T.M."/>
            <person name="Davidsen T.M."/>
            <person name="Wayne K.J."/>
            <person name="Tettelin H."/>
            <person name="Glass J.I."/>
            <person name="Rusch D."/>
            <person name="Podicherti R."/>
            <person name="Tsui H.-C.T."/>
            <person name="Winkler M.E."/>
        </authorList>
    </citation>
    <scope>NUCLEOTIDE SEQUENCE</scope>
</reference>
<evidence type="ECO:0000313" key="2">
    <source>
        <dbReference type="EMBL" id="SVC50019.1"/>
    </source>
</evidence>
<evidence type="ECO:0000259" key="1">
    <source>
        <dbReference type="Pfam" id="PF07993"/>
    </source>
</evidence>
<organism evidence="2">
    <name type="scientific">marine metagenome</name>
    <dbReference type="NCBI Taxonomy" id="408172"/>
    <lineage>
        <taxon>unclassified sequences</taxon>
        <taxon>metagenomes</taxon>
        <taxon>ecological metagenomes</taxon>
    </lineage>
</organism>
<dbReference type="AlphaFoldDB" id="A0A382MMI1"/>
<proteinExistence type="predicted"/>
<feature type="non-terminal residue" evidence="2">
    <location>
        <position position="52"/>
    </location>
</feature>
<dbReference type="Gene3D" id="3.40.50.720">
    <property type="entry name" value="NAD(P)-binding Rossmann-like Domain"/>
    <property type="match status" value="1"/>
</dbReference>
<protein>
    <recommendedName>
        <fullName evidence="1">Thioester reductase (TE) domain-containing protein</fullName>
    </recommendedName>
</protein>
<dbReference type="InterPro" id="IPR013120">
    <property type="entry name" value="FAR_NAD-bd"/>
</dbReference>
<accession>A0A382MMI1</accession>
<dbReference type="Pfam" id="PF07993">
    <property type="entry name" value="NAD_binding_4"/>
    <property type="match status" value="1"/>
</dbReference>
<dbReference type="EMBL" id="UINC01094625">
    <property type="protein sequence ID" value="SVC50019.1"/>
    <property type="molecule type" value="Genomic_DNA"/>
</dbReference>
<dbReference type="SUPFAM" id="SSF51735">
    <property type="entry name" value="NAD(P)-binding Rossmann-fold domains"/>
    <property type="match status" value="1"/>
</dbReference>
<sequence length="52" mass="5750">MNIALTGITGMVGSHFIKKLLEDNSKSATYNIKALIREGSVVEHLKTFEDID</sequence>
<name>A0A382MMI1_9ZZZZ</name>
<dbReference type="InterPro" id="IPR036291">
    <property type="entry name" value="NAD(P)-bd_dom_sf"/>
</dbReference>